<dbReference type="EMBL" id="JBIAPI010000016">
    <property type="protein sequence ID" value="MFF3228910.1"/>
    <property type="molecule type" value="Genomic_DNA"/>
</dbReference>
<evidence type="ECO:0008006" key="3">
    <source>
        <dbReference type="Google" id="ProtNLM"/>
    </source>
</evidence>
<accession>A0ABW6R5V9</accession>
<evidence type="ECO:0000313" key="1">
    <source>
        <dbReference type="EMBL" id="MFF3228910.1"/>
    </source>
</evidence>
<sequence>MDKRGTAFGVYLYQLERVAKVDFPAVSGDYGFVIGNCDRVRGAVEQAMLRPEYFGGDTLGPVYRAYLDLHDAMVGHLKETRTNLDDTGVALAKAARHFADTDRAAAADMNWRKSQDDELKGK</sequence>
<proteinExistence type="predicted"/>
<gene>
    <name evidence="1" type="ORF">ACFYV7_39405</name>
</gene>
<comment type="caution">
    <text evidence="1">The sequence shown here is derived from an EMBL/GenBank/DDBJ whole genome shotgun (WGS) entry which is preliminary data.</text>
</comment>
<reference evidence="1 2" key="1">
    <citation type="submission" date="2024-10" db="EMBL/GenBank/DDBJ databases">
        <title>The Natural Products Discovery Center: Release of the First 8490 Sequenced Strains for Exploring Actinobacteria Biosynthetic Diversity.</title>
        <authorList>
            <person name="Kalkreuter E."/>
            <person name="Kautsar S.A."/>
            <person name="Yang D."/>
            <person name="Bader C.D."/>
            <person name="Teijaro C.N."/>
            <person name="Fluegel L."/>
            <person name="Davis C.M."/>
            <person name="Simpson J.R."/>
            <person name="Lauterbach L."/>
            <person name="Steele A.D."/>
            <person name="Gui C."/>
            <person name="Meng S."/>
            <person name="Li G."/>
            <person name="Viehrig K."/>
            <person name="Ye F."/>
            <person name="Su P."/>
            <person name="Kiefer A.F."/>
            <person name="Nichols A."/>
            <person name="Cepeda A.J."/>
            <person name="Yan W."/>
            <person name="Fan B."/>
            <person name="Jiang Y."/>
            <person name="Adhikari A."/>
            <person name="Zheng C.-J."/>
            <person name="Schuster L."/>
            <person name="Cowan T.M."/>
            <person name="Smanski M.J."/>
            <person name="Chevrette M.G."/>
            <person name="De Carvalho L.P.S."/>
            <person name="Shen B."/>
        </authorList>
    </citation>
    <scope>NUCLEOTIDE SEQUENCE [LARGE SCALE GENOMIC DNA]</scope>
    <source>
        <strain evidence="1 2">NPDC003040</strain>
    </source>
</reference>
<keyword evidence="2" id="KW-1185">Reference proteome</keyword>
<dbReference type="Proteomes" id="UP001601948">
    <property type="component" value="Unassembled WGS sequence"/>
</dbReference>
<dbReference type="RefSeq" id="WP_387726087.1">
    <property type="nucleotide sequence ID" value="NZ_JBIAPI010000016.1"/>
</dbReference>
<organism evidence="1 2">
    <name type="scientific">Nocardia suismassiliense</name>
    <dbReference type="NCBI Taxonomy" id="2077092"/>
    <lineage>
        <taxon>Bacteria</taxon>
        <taxon>Bacillati</taxon>
        <taxon>Actinomycetota</taxon>
        <taxon>Actinomycetes</taxon>
        <taxon>Mycobacteriales</taxon>
        <taxon>Nocardiaceae</taxon>
        <taxon>Nocardia</taxon>
    </lineage>
</organism>
<evidence type="ECO:0000313" key="2">
    <source>
        <dbReference type="Proteomes" id="UP001601948"/>
    </source>
</evidence>
<protein>
    <recommendedName>
        <fullName evidence="3">Excreted virulence factor EspC, type VII ESX diderm</fullName>
    </recommendedName>
</protein>
<name>A0ABW6R5V9_9NOCA</name>